<organism evidence="1 2">
    <name type="scientific">Muribaculum caecicola</name>
    <dbReference type="NCBI Taxonomy" id="3038144"/>
    <lineage>
        <taxon>Bacteria</taxon>
        <taxon>Pseudomonadati</taxon>
        <taxon>Bacteroidota</taxon>
        <taxon>Bacteroidia</taxon>
        <taxon>Bacteroidales</taxon>
        <taxon>Muribaculaceae</taxon>
        <taxon>Muribaculum</taxon>
    </lineage>
</organism>
<evidence type="ECO:0000313" key="1">
    <source>
        <dbReference type="EMBL" id="THG46107.1"/>
    </source>
</evidence>
<proteinExistence type="predicted"/>
<evidence type="ECO:0000313" key="2">
    <source>
        <dbReference type="Proteomes" id="UP000305401"/>
    </source>
</evidence>
<sequence length="913" mass="103274">MKTKLLTALLLLSAFAQAFATKVPLTPEPSQYSGFDMTYDDATKVYTFTMARNPLGNPARLKFPNLKEDLPDNITSLAFEYKTSNHVGLMYFRVYDEGKTSPKKTYEYTLDIHPADEWRTCTIDITDAMKNKLWKFGKAGRWQEMDFLSNYVLGSTLQIRNIRYDSGESGYYDTPLNPEAENIIEAENFNYGTGYSARQFEVPHHAPYVNPTGDLFPIYAWGGPDFNNQRGPLGLKKEFQDLWECGFNMTLGSAWTGVARACLFPDREVNGVYVDLFEGTGLKLLAKAGLRDNPSEILAIKDSPRLAGYHIRDEPHVKDLPEMAGWFDHARNTDGTNKIYYGNMHPLSSSAVELGAKDYQNLIDLYMCTVGPNFISYDMYPVRHHKVEDYIFLNPDWFENLEIIADKARHYKVPMWTFVQSCQSSHASQIDEQPKPTREYMSVCAFTGLAYGSQCLQYYMYAWEHSWEYNYQNACTDENGERTDTWYMAQAINREVQAQKFVFLGSELTMSGHTNPVTPSGCRRLTDDMLPEGVASVTTDGSGMCVTTLRNGKSLYLMVVNPDVNNAQGLTITTTANMHRVLTDGTITDLAAGTHNYTLKTGEYIIYQVNDNLPEHIAYYLRDDAIEKPEPAPGQGNTAYRNNIPGTDLRSHDAASNGYYLANMGDPQWQEFNISKYSDSTSGAISFDQAVENWGCWYNYSFFVDTEMDMDISISHSVPWSQYGLVASTGVEPGSKYMIENNNMLNWPKEYAASMVLELDNEPLIPANQPLRPAVPEVFSEDGTEFNRILADKSQWIPTQTPDGKASEILYFWPKAGGNNSFEPTVNTTPDYTNVRLTPGEHTLRVKSLCYPWHFDAIHITKPKTSGITDIEAETDNAPVEWYNLQGIRVNPETASPGLYLRRQGNKTQKIKL</sequence>
<protein>
    <submittedName>
        <fullName evidence="1">Uncharacterized protein</fullName>
    </submittedName>
</protein>
<reference evidence="1" key="1">
    <citation type="submission" date="2019-04" db="EMBL/GenBank/DDBJ databases">
        <title>Microbes associate with the intestines of laboratory mice.</title>
        <authorList>
            <person name="Navarre W."/>
            <person name="Wong E."/>
            <person name="Huang K.C."/>
            <person name="Tropini C."/>
            <person name="Ng K."/>
            <person name="Yu B."/>
        </authorList>
    </citation>
    <scope>NUCLEOTIDE SEQUENCE</scope>
    <source>
        <strain evidence="1">NM86_A22</strain>
    </source>
</reference>
<dbReference type="EMBL" id="SSTG01000114">
    <property type="protein sequence ID" value="THG46107.1"/>
    <property type="molecule type" value="Genomic_DNA"/>
</dbReference>
<gene>
    <name evidence="1" type="ORF">E5990_08445</name>
</gene>
<dbReference type="Proteomes" id="UP000305401">
    <property type="component" value="Unassembled WGS sequence"/>
</dbReference>
<comment type="caution">
    <text evidence="1">The sequence shown here is derived from an EMBL/GenBank/DDBJ whole genome shotgun (WGS) entry which is preliminary data.</text>
</comment>
<keyword evidence="2" id="KW-1185">Reference proteome</keyword>
<name>A0AC61S414_9BACT</name>
<accession>A0AC61S414</accession>